<feature type="compositionally biased region" description="Polar residues" evidence="1">
    <location>
        <begin position="28"/>
        <end position="39"/>
    </location>
</feature>
<feature type="region of interest" description="Disordered" evidence="1">
    <location>
        <begin position="28"/>
        <end position="72"/>
    </location>
</feature>
<reference evidence="2 3" key="1">
    <citation type="journal article" date="2007" name="Nature">
        <title>Evolution of genes and genomes on the Drosophila phylogeny.</title>
        <authorList>
            <consortium name="Drosophila 12 Genomes Consortium"/>
            <person name="Clark A.G."/>
            <person name="Eisen M.B."/>
            <person name="Smith D.R."/>
            <person name="Bergman C.M."/>
            <person name="Oliver B."/>
            <person name="Markow T.A."/>
            <person name="Kaufman T.C."/>
            <person name="Kellis M."/>
            <person name="Gelbart W."/>
            <person name="Iyer V.N."/>
            <person name="Pollard D.A."/>
            <person name="Sackton T.B."/>
            <person name="Larracuente A.M."/>
            <person name="Singh N.D."/>
            <person name="Abad J.P."/>
            <person name="Abt D.N."/>
            <person name="Adryan B."/>
            <person name="Aguade M."/>
            <person name="Akashi H."/>
            <person name="Anderson W.W."/>
            <person name="Aquadro C.F."/>
            <person name="Ardell D.H."/>
            <person name="Arguello R."/>
            <person name="Artieri C.G."/>
            <person name="Barbash D.A."/>
            <person name="Barker D."/>
            <person name="Barsanti P."/>
            <person name="Batterham P."/>
            <person name="Batzoglou S."/>
            <person name="Begun D."/>
            <person name="Bhutkar A."/>
            <person name="Blanco E."/>
            <person name="Bosak S.A."/>
            <person name="Bradley R.K."/>
            <person name="Brand A.D."/>
            <person name="Brent M.R."/>
            <person name="Brooks A.N."/>
            <person name="Brown R.H."/>
            <person name="Butlin R.K."/>
            <person name="Caggese C."/>
            <person name="Calvi B.R."/>
            <person name="Bernardo de Carvalho A."/>
            <person name="Caspi A."/>
            <person name="Castrezana S."/>
            <person name="Celniker S.E."/>
            <person name="Chang J.L."/>
            <person name="Chapple C."/>
            <person name="Chatterji S."/>
            <person name="Chinwalla A."/>
            <person name="Civetta A."/>
            <person name="Clifton S.W."/>
            <person name="Comeron J.M."/>
            <person name="Costello J.C."/>
            <person name="Coyne J.A."/>
            <person name="Daub J."/>
            <person name="David R.G."/>
            <person name="Delcher A.L."/>
            <person name="Delehaunty K."/>
            <person name="Do C.B."/>
            <person name="Ebling H."/>
            <person name="Edwards K."/>
            <person name="Eickbush T."/>
            <person name="Evans J.D."/>
            <person name="Filipski A."/>
            <person name="Findeiss S."/>
            <person name="Freyhult E."/>
            <person name="Fulton L."/>
            <person name="Fulton R."/>
            <person name="Garcia A.C."/>
            <person name="Gardiner A."/>
            <person name="Garfield D.A."/>
            <person name="Garvin B.E."/>
            <person name="Gibson G."/>
            <person name="Gilbert D."/>
            <person name="Gnerre S."/>
            <person name="Godfrey J."/>
            <person name="Good R."/>
            <person name="Gotea V."/>
            <person name="Gravely B."/>
            <person name="Greenberg A.J."/>
            <person name="Griffiths-Jones S."/>
            <person name="Gross S."/>
            <person name="Guigo R."/>
            <person name="Gustafson E.A."/>
            <person name="Haerty W."/>
            <person name="Hahn M.W."/>
            <person name="Halligan D.L."/>
            <person name="Halpern A.L."/>
            <person name="Halter G.M."/>
            <person name="Han M.V."/>
            <person name="Heger A."/>
            <person name="Hillier L."/>
            <person name="Hinrichs A.S."/>
            <person name="Holmes I."/>
            <person name="Hoskins R.A."/>
            <person name="Hubisz M.J."/>
            <person name="Hultmark D."/>
            <person name="Huntley M.A."/>
            <person name="Jaffe D.B."/>
            <person name="Jagadeeshan S."/>
            <person name="Jeck W.R."/>
            <person name="Johnson J."/>
            <person name="Jones C.D."/>
            <person name="Jordan W.C."/>
            <person name="Karpen G.H."/>
            <person name="Kataoka E."/>
            <person name="Keightley P.D."/>
            <person name="Kheradpour P."/>
            <person name="Kirkness E.F."/>
            <person name="Koerich L.B."/>
            <person name="Kristiansen K."/>
            <person name="Kudrna D."/>
            <person name="Kulathinal R.J."/>
            <person name="Kumar S."/>
            <person name="Kwok R."/>
            <person name="Lander E."/>
            <person name="Langley C.H."/>
            <person name="Lapoint R."/>
            <person name="Lazzaro B.P."/>
            <person name="Lee S.J."/>
            <person name="Levesque L."/>
            <person name="Li R."/>
            <person name="Lin C.F."/>
            <person name="Lin M.F."/>
            <person name="Lindblad-Toh K."/>
            <person name="Llopart A."/>
            <person name="Long M."/>
            <person name="Low L."/>
            <person name="Lozovsky E."/>
            <person name="Lu J."/>
            <person name="Luo M."/>
            <person name="Machado C.A."/>
            <person name="Makalowski W."/>
            <person name="Marzo M."/>
            <person name="Matsuda M."/>
            <person name="Matzkin L."/>
            <person name="McAllister B."/>
            <person name="McBride C.S."/>
            <person name="McKernan B."/>
            <person name="McKernan K."/>
            <person name="Mendez-Lago M."/>
            <person name="Minx P."/>
            <person name="Mollenhauer M.U."/>
            <person name="Montooth K."/>
            <person name="Mount S.M."/>
            <person name="Mu X."/>
            <person name="Myers E."/>
            <person name="Negre B."/>
            <person name="Newfeld S."/>
            <person name="Nielsen R."/>
            <person name="Noor M.A."/>
            <person name="O'Grady P."/>
            <person name="Pachter L."/>
            <person name="Papaceit M."/>
            <person name="Parisi M.J."/>
            <person name="Parisi M."/>
            <person name="Parts L."/>
            <person name="Pedersen J.S."/>
            <person name="Pesole G."/>
            <person name="Phillippy A.M."/>
            <person name="Ponting C.P."/>
            <person name="Pop M."/>
            <person name="Porcelli D."/>
            <person name="Powell J.R."/>
            <person name="Prohaska S."/>
            <person name="Pruitt K."/>
            <person name="Puig M."/>
            <person name="Quesneville H."/>
            <person name="Ram K.R."/>
            <person name="Rand D."/>
            <person name="Rasmussen M.D."/>
            <person name="Reed L.K."/>
            <person name="Reenan R."/>
            <person name="Reily A."/>
            <person name="Remington K.A."/>
            <person name="Rieger T.T."/>
            <person name="Ritchie M.G."/>
            <person name="Robin C."/>
            <person name="Rogers Y.H."/>
            <person name="Rohde C."/>
            <person name="Rozas J."/>
            <person name="Rubenfield M.J."/>
            <person name="Ruiz A."/>
            <person name="Russo S."/>
            <person name="Salzberg S.L."/>
            <person name="Sanchez-Gracia A."/>
            <person name="Saranga D.J."/>
            <person name="Sato H."/>
            <person name="Schaeffer S.W."/>
            <person name="Schatz M.C."/>
            <person name="Schlenke T."/>
            <person name="Schwartz R."/>
            <person name="Segarra C."/>
            <person name="Singh R.S."/>
            <person name="Sirot L."/>
            <person name="Sirota M."/>
            <person name="Sisneros N.B."/>
            <person name="Smith C.D."/>
            <person name="Smith T.F."/>
            <person name="Spieth J."/>
            <person name="Stage D.E."/>
            <person name="Stark A."/>
            <person name="Stephan W."/>
            <person name="Strausberg R.L."/>
            <person name="Strempel S."/>
            <person name="Sturgill D."/>
            <person name="Sutton G."/>
            <person name="Sutton G.G."/>
            <person name="Tao W."/>
            <person name="Teichmann S."/>
            <person name="Tobari Y.N."/>
            <person name="Tomimura Y."/>
            <person name="Tsolas J.M."/>
            <person name="Valente V.L."/>
            <person name="Venter E."/>
            <person name="Venter J.C."/>
            <person name="Vicario S."/>
            <person name="Vieira F.G."/>
            <person name="Vilella A.J."/>
            <person name="Villasante A."/>
            <person name="Walenz B."/>
            <person name="Wang J."/>
            <person name="Wasserman M."/>
            <person name="Watts T."/>
            <person name="Wilson D."/>
            <person name="Wilson R.K."/>
            <person name="Wing R.A."/>
            <person name="Wolfner M.F."/>
            <person name="Wong A."/>
            <person name="Wong G.K."/>
            <person name="Wu C.I."/>
            <person name="Wu G."/>
            <person name="Yamamoto D."/>
            <person name="Yang H.P."/>
            <person name="Yang S.P."/>
            <person name="Yorke J.A."/>
            <person name="Yoshida K."/>
            <person name="Zdobnov E."/>
            <person name="Zhang P."/>
            <person name="Zhang Y."/>
            <person name="Zimin A.V."/>
            <person name="Baldwin J."/>
            <person name="Abdouelleil A."/>
            <person name="Abdulkadir J."/>
            <person name="Abebe A."/>
            <person name="Abera B."/>
            <person name="Abreu J."/>
            <person name="Acer S.C."/>
            <person name="Aftuck L."/>
            <person name="Alexander A."/>
            <person name="An P."/>
            <person name="Anderson E."/>
            <person name="Anderson S."/>
            <person name="Arachi H."/>
            <person name="Azer M."/>
            <person name="Bachantsang P."/>
            <person name="Barry A."/>
            <person name="Bayul T."/>
            <person name="Berlin A."/>
            <person name="Bessette D."/>
            <person name="Bloom T."/>
            <person name="Blye J."/>
            <person name="Boguslavskiy L."/>
            <person name="Bonnet C."/>
            <person name="Boukhgalter B."/>
            <person name="Bourzgui I."/>
            <person name="Brown A."/>
            <person name="Cahill P."/>
            <person name="Channer S."/>
            <person name="Cheshatsang Y."/>
            <person name="Chuda L."/>
            <person name="Citroen M."/>
            <person name="Collymore A."/>
            <person name="Cooke P."/>
            <person name="Costello M."/>
            <person name="D'Aco K."/>
            <person name="Daza R."/>
            <person name="De Haan G."/>
            <person name="DeGray S."/>
            <person name="DeMaso C."/>
            <person name="Dhargay N."/>
            <person name="Dooley K."/>
            <person name="Dooley E."/>
            <person name="Doricent M."/>
            <person name="Dorje P."/>
            <person name="Dorjee K."/>
            <person name="Dupes A."/>
            <person name="Elong R."/>
            <person name="Falk J."/>
            <person name="Farina A."/>
            <person name="Faro S."/>
            <person name="Ferguson D."/>
            <person name="Fisher S."/>
            <person name="Foley C.D."/>
            <person name="Franke A."/>
            <person name="Friedrich D."/>
            <person name="Gadbois L."/>
            <person name="Gearin G."/>
            <person name="Gearin C.R."/>
            <person name="Giannoukos G."/>
            <person name="Goode T."/>
            <person name="Graham J."/>
            <person name="Grandbois E."/>
            <person name="Grewal S."/>
            <person name="Gyaltsen K."/>
            <person name="Hafez N."/>
            <person name="Hagos B."/>
            <person name="Hall J."/>
            <person name="Henson C."/>
            <person name="Hollinger A."/>
            <person name="Honan T."/>
            <person name="Huard M.D."/>
            <person name="Hughes L."/>
            <person name="Hurhula B."/>
            <person name="Husby M.E."/>
            <person name="Kamat A."/>
            <person name="Kanga B."/>
            <person name="Kashin S."/>
            <person name="Khazanovich D."/>
            <person name="Kisner P."/>
            <person name="Lance K."/>
            <person name="Lara M."/>
            <person name="Lee W."/>
            <person name="Lennon N."/>
            <person name="Letendre F."/>
            <person name="LeVine R."/>
            <person name="Lipovsky A."/>
            <person name="Liu X."/>
            <person name="Liu J."/>
            <person name="Liu S."/>
            <person name="Lokyitsang T."/>
            <person name="Lokyitsang Y."/>
            <person name="Lubonja R."/>
            <person name="Lui A."/>
            <person name="MacDonald P."/>
            <person name="Magnisalis V."/>
            <person name="Maru K."/>
            <person name="Matthews C."/>
            <person name="McCusker W."/>
            <person name="McDonough S."/>
            <person name="Mehta T."/>
            <person name="Meldrim J."/>
            <person name="Meneus L."/>
            <person name="Mihai O."/>
            <person name="Mihalev A."/>
            <person name="Mihova T."/>
            <person name="Mittelman R."/>
            <person name="Mlenga V."/>
            <person name="Montmayeur A."/>
            <person name="Mulrain L."/>
            <person name="Navidi A."/>
            <person name="Naylor J."/>
            <person name="Negash T."/>
            <person name="Nguyen T."/>
            <person name="Nguyen N."/>
            <person name="Nicol R."/>
            <person name="Norbu C."/>
            <person name="Norbu N."/>
            <person name="Novod N."/>
            <person name="O'Neill B."/>
            <person name="Osman S."/>
            <person name="Markiewicz E."/>
            <person name="Oyono O.L."/>
            <person name="Patti C."/>
            <person name="Phunkhang P."/>
            <person name="Pierre F."/>
            <person name="Priest M."/>
            <person name="Raghuraman S."/>
            <person name="Rege F."/>
            <person name="Reyes R."/>
            <person name="Rise C."/>
            <person name="Rogov P."/>
            <person name="Ross K."/>
            <person name="Ryan E."/>
            <person name="Settipalli S."/>
            <person name="Shea T."/>
            <person name="Sherpa N."/>
            <person name="Shi L."/>
            <person name="Shih D."/>
            <person name="Sparrow T."/>
            <person name="Spaulding J."/>
            <person name="Stalker J."/>
            <person name="Stange-Thomann N."/>
            <person name="Stavropoulos S."/>
            <person name="Stone C."/>
            <person name="Strader C."/>
            <person name="Tesfaye S."/>
            <person name="Thomson T."/>
            <person name="Thoulutsang Y."/>
            <person name="Thoulutsang D."/>
            <person name="Topham K."/>
            <person name="Topping I."/>
            <person name="Tsamla T."/>
            <person name="Vassiliev H."/>
            <person name="Vo A."/>
            <person name="Wangchuk T."/>
            <person name="Wangdi T."/>
            <person name="Weiand M."/>
            <person name="Wilkinson J."/>
            <person name="Wilson A."/>
            <person name="Yadav S."/>
            <person name="Young G."/>
            <person name="Yu Q."/>
            <person name="Zembek L."/>
            <person name="Zhong D."/>
            <person name="Zimmer A."/>
            <person name="Zwirko Z."/>
            <person name="Jaffe D.B."/>
            <person name="Alvarez P."/>
            <person name="Brockman W."/>
            <person name="Butler J."/>
            <person name="Chin C."/>
            <person name="Gnerre S."/>
            <person name="Grabherr M."/>
            <person name="Kleber M."/>
            <person name="Mauceli E."/>
            <person name="MacCallum I."/>
        </authorList>
    </citation>
    <scope>NUCLEOTIDE SEQUENCE [LARGE SCALE GENOMIC DNA]</scope>
    <source>
        <strain evidence="3">Tucson 15287-2541.00</strain>
    </source>
</reference>
<gene>
    <name evidence="2" type="primary">Dgri\GH11237</name>
    <name evidence="2" type="ORF">Dgri_GH11237</name>
</gene>
<evidence type="ECO:0000313" key="2">
    <source>
        <dbReference type="EMBL" id="EDW03442.1"/>
    </source>
</evidence>
<protein>
    <submittedName>
        <fullName evidence="2">GH11237</fullName>
    </submittedName>
</protein>
<evidence type="ECO:0000256" key="1">
    <source>
        <dbReference type="SAM" id="MobiDB-lite"/>
    </source>
</evidence>
<feature type="compositionally biased region" description="Acidic residues" evidence="1">
    <location>
        <begin position="40"/>
        <end position="55"/>
    </location>
</feature>
<name>B4JDS2_DROGR</name>
<accession>B4JDS2</accession>
<sequence>MLPATYEIWSSTYKRLLQWHQAQVHSFCRQQPNGGSSTSEGEDSFGVDDDAEEEEKLQPDCNVELVDDDDDNDVEQVDADYLEFLQITLKHQEELRKLRAAQQTTTTTAEN</sequence>
<dbReference type="PhylomeDB" id="B4JDS2"/>
<dbReference type="AlphaFoldDB" id="B4JDS2"/>
<organism evidence="3">
    <name type="scientific">Drosophila grimshawi</name>
    <name type="common">Hawaiian fruit fly</name>
    <name type="synonym">Idiomyia grimshawi</name>
    <dbReference type="NCBI Taxonomy" id="7222"/>
    <lineage>
        <taxon>Eukaryota</taxon>
        <taxon>Metazoa</taxon>
        <taxon>Ecdysozoa</taxon>
        <taxon>Arthropoda</taxon>
        <taxon>Hexapoda</taxon>
        <taxon>Insecta</taxon>
        <taxon>Pterygota</taxon>
        <taxon>Neoptera</taxon>
        <taxon>Endopterygota</taxon>
        <taxon>Diptera</taxon>
        <taxon>Brachycera</taxon>
        <taxon>Muscomorpha</taxon>
        <taxon>Ephydroidea</taxon>
        <taxon>Drosophilidae</taxon>
        <taxon>Drosophila</taxon>
        <taxon>Hawaiian Drosophila</taxon>
    </lineage>
</organism>
<dbReference type="KEGG" id="dgr:6562294"/>
<dbReference type="EMBL" id="CH916368">
    <property type="protein sequence ID" value="EDW03442.1"/>
    <property type="molecule type" value="Genomic_DNA"/>
</dbReference>
<dbReference type="HOGENOM" id="CLU_152779_0_0_1"/>
<keyword evidence="3" id="KW-1185">Reference proteome</keyword>
<dbReference type="OrthoDB" id="7872824at2759"/>
<dbReference type="Proteomes" id="UP000001070">
    <property type="component" value="Unassembled WGS sequence"/>
</dbReference>
<evidence type="ECO:0000313" key="3">
    <source>
        <dbReference type="Proteomes" id="UP000001070"/>
    </source>
</evidence>
<dbReference type="eggNOG" id="ENOG502TDQ6">
    <property type="taxonomic scope" value="Eukaryota"/>
</dbReference>
<dbReference type="FunCoup" id="B4JDS2">
    <property type="interactions" value="13"/>
</dbReference>
<dbReference type="InParanoid" id="B4JDS2"/>
<proteinExistence type="predicted"/>